<dbReference type="PROSITE" id="PS51257">
    <property type="entry name" value="PROKAR_LIPOPROTEIN"/>
    <property type="match status" value="1"/>
</dbReference>
<evidence type="ECO:0000256" key="2">
    <source>
        <dbReference type="SAM" id="SignalP"/>
    </source>
</evidence>
<dbReference type="KEGG" id="bbat:Bdt_0916"/>
<sequence>MLKYVLMACLFLSACNFSEESKVTGNTPQSTPETDPAPGSSAPSWVDVRALVSTGENLSFNNQTGGPHDLALNPLTGQPGVAYYDKSATAGGSGATPTIGALKYAWMDEFGTWNVEVVDLNYGTALCGNLNSVCVGAPNSATAGQLNQGKILRVAFKSDGNPVIAYVYGSSQNTTLLAGSGTKDIRFAERSSSGVWSVTTAFQAPVSAAPTNVAVATIDPMKALRLVLDSEDRPHITFSFFTQTSTNSQVKYLFRSSTGVWSSMNVAPLVSLAGTITAANQAGISSGLALCPVNGAPILGFTTTTGAAGTLNNPSVARCTGLDADGKCQAFEVVNLLRGCAGSTTCISGLVNTNHNGGTHLDLKVEPTTHRAVLAFYSVGNPNTTGLHIRSPVACDVAQDGATNSWGPATTIAAASTGASGISLAIKGVTDYLVSAGVATTSVAMSKFNGTAWFAANHGIETTTVAQEGVSLAYDAASDTAFTSYAQLPAAAGGAVGNDLKVAQIDPDDLVTGGAAGSFVISVVDNRGNVFPNTASFPVISAAKAPDGRVGYAYYFYDNNNTHASSKLYFGTRGGTFVEPYFSEKFVTSHQQSASATAAVGNMPSLAFDSNSNPMIAAYNGVATEQNLILARSSDRGVSFTITVVDDSVVNVGQYASVALSGDAIGIAYYDVTNTALRFARWTKQKGWKRFVVDGAAGAGSCGNATADAGKFAKLQFTSSGQPAIAYQYDTGVRVAFASESLSSASYVWNCVAIENSGSTLGAGIDFKLDALNRPFAAYVDTTAGSVRYASCASAVATCLTTGTSAFTAGVVEVTGVTSLLGESAPTLGVGSDGAKYVAFHSSVSKALRLGTLAAAGGSFVFESIEQSVLPAPSFVGQYGALLINSYDRPTVFYRSSENWLRYYSREQE</sequence>
<name>K7YLH1_BDEBC</name>
<evidence type="ECO:0000313" key="4">
    <source>
        <dbReference type="Proteomes" id="UP000010074"/>
    </source>
</evidence>
<dbReference type="RefSeq" id="WP_015090090.1">
    <property type="nucleotide sequence ID" value="NC_019567.1"/>
</dbReference>
<reference evidence="3 4" key="1">
    <citation type="journal article" date="2012" name="BMC Genomics">
        <title>Genome analysis of a simultaneously predatory and prey-independent, novel Bdellovibrio bacteriovorus from the River Tiber, supports in silico predictions of both ancient and recent lateral gene transfer from diverse bacteria.</title>
        <authorList>
            <person name="Hobley L."/>
            <person name="Lerner T.R."/>
            <person name="Williams L.E."/>
            <person name="Lambert C."/>
            <person name="Till R."/>
            <person name="Milner D.S."/>
            <person name="Basford S.M."/>
            <person name="Capeness M.J."/>
            <person name="Fenton A.K."/>
            <person name="Atterbury R.J."/>
            <person name="Harris M.A."/>
            <person name="Sockett R.E."/>
        </authorList>
    </citation>
    <scope>NUCLEOTIDE SEQUENCE [LARGE SCALE GENOMIC DNA]</scope>
    <source>
        <strain evidence="3 4">Tiberius</strain>
    </source>
</reference>
<dbReference type="Proteomes" id="UP000010074">
    <property type="component" value="Chromosome"/>
</dbReference>
<keyword evidence="2" id="KW-0732">Signal</keyword>
<evidence type="ECO:0000256" key="1">
    <source>
        <dbReference type="SAM" id="MobiDB-lite"/>
    </source>
</evidence>
<dbReference type="STRING" id="1069642.Bdt_0916"/>
<dbReference type="EMBL" id="CP002930">
    <property type="protein sequence ID" value="AFY00616.1"/>
    <property type="molecule type" value="Genomic_DNA"/>
</dbReference>
<feature type="compositionally biased region" description="Polar residues" evidence="1">
    <location>
        <begin position="21"/>
        <end position="33"/>
    </location>
</feature>
<feature type="chain" id="PRO_5003913651" evidence="2">
    <location>
        <begin position="19"/>
        <end position="909"/>
    </location>
</feature>
<dbReference type="OrthoDB" id="5476000at2"/>
<accession>K7YLH1</accession>
<feature type="signal peptide" evidence="2">
    <location>
        <begin position="1"/>
        <end position="18"/>
    </location>
</feature>
<protein>
    <submittedName>
        <fullName evidence="3">Putative secreted esterase</fullName>
    </submittedName>
</protein>
<dbReference type="HOGENOM" id="CLU_319505_0_0_7"/>
<proteinExistence type="predicted"/>
<gene>
    <name evidence="3" type="ORF">Bdt_0916</name>
</gene>
<evidence type="ECO:0000313" key="3">
    <source>
        <dbReference type="EMBL" id="AFY00616.1"/>
    </source>
</evidence>
<dbReference type="Gene3D" id="2.120.10.70">
    <property type="entry name" value="Fucose-specific lectin"/>
    <property type="match status" value="1"/>
</dbReference>
<dbReference type="PATRIC" id="fig|1069642.3.peg.901"/>
<organism evidence="3 4">
    <name type="scientific">Bdellovibrio bacteriovorus str. Tiberius</name>
    <dbReference type="NCBI Taxonomy" id="1069642"/>
    <lineage>
        <taxon>Bacteria</taxon>
        <taxon>Pseudomonadati</taxon>
        <taxon>Bdellovibrionota</taxon>
        <taxon>Bdellovibrionia</taxon>
        <taxon>Bdellovibrionales</taxon>
        <taxon>Pseudobdellovibrionaceae</taxon>
        <taxon>Bdellovibrio</taxon>
    </lineage>
</organism>
<feature type="region of interest" description="Disordered" evidence="1">
    <location>
        <begin position="21"/>
        <end position="43"/>
    </location>
</feature>
<dbReference type="AlphaFoldDB" id="K7YLH1"/>